<dbReference type="PANTHER" id="PTHR35008:SF8">
    <property type="entry name" value="ALCOHOL DEHYDROGENASE CYTOCHROME C SUBUNIT"/>
    <property type="match status" value="1"/>
</dbReference>
<evidence type="ECO:0000313" key="2">
    <source>
        <dbReference type="Proteomes" id="UP000067444"/>
    </source>
</evidence>
<dbReference type="Gene3D" id="1.10.760.10">
    <property type="entry name" value="Cytochrome c-like domain"/>
    <property type="match status" value="1"/>
</dbReference>
<dbReference type="PROSITE" id="PS51007">
    <property type="entry name" value="CYTC"/>
    <property type="match status" value="2"/>
</dbReference>
<accession>A0A0K0Y4T2</accession>
<dbReference type="PATRIC" id="fig|1458307.3.peg.1435"/>
<dbReference type="EMBL" id="CP012160">
    <property type="protein sequence ID" value="AKS45969.1"/>
    <property type="molecule type" value="Genomic_DNA"/>
</dbReference>
<dbReference type="GO" id="GO:0009055">
    <property type="term" value="F:electron transfer activity"/>
    <property type="evidence" value="ECO:0007669"/>
    <property type="project" value="InterPro"/>
</dbReference>
<dbReference type="SUPFAM" id="SSF46626">
    <property type="entry name" value="Cytochrome c"/>
    <property type="match status" value="2"/>
</dbReference>
<dbReference type="PANTHER" id="PTHR35008">
    <property type="entry name" value="BLL4482 PROTEIN-RELATED"/>
    <property type="match status" value="1"/>
</dbReference>
<dbReference type="Pfam" id="PF00034">
    <property type="entry name" value="Cytochrom_C"/>
    <property type="match status" value="1"/>
</dbReference>
<evidence type="ECO:0000313" key="1">
    <source>
        <dbReference type="EMBL" id="AKS45969.1"/>
    </source>
</evidence>
<dbReference type="GO" id="GO:0020037">
    <property type="term" value="F:heme binding"/>
    <property type="evidence" value="ECO:0007669"/>
    <property type="project" value="InterPro"/>
</dbReference>
<sequence>MRKRWLALGVGVVGAAVAFYVTAPQNLDPEFLIDPSTDSLLAGDAARGEVAFAAAGCGSCHSAEGSEALAGGNAFVSDFGTFYAPNISPDSDHGIGGWSVYEIANAMMAGVSPDGAHYYPAFPYTTYSKMTAQDAVDIIAHLRTLPADATPSRDHDVGFPFNIRRSLGGWKFLFANDDWVVTDVQTPEIKRGRYLVEALGHCAECHTPRNPLGGLKTDQWLRGAPNPSGEGTIPSIHPDDLGWSAQDIVIYFDSGFTPDFDTVGGEMVDVVENMSKLPESDRAAIAAYLVALD</sequence>
<keyword evidence="1" id="KW-0560">Oxidoreductase</keyword>
<dbReference type="RefSeq" id="WP_049834307.1">
    <property type="nucleotide sequence ID" value="NZ_CP012160.1"/>
</dbReference>
<dbReference type="GO" id="GO:0016491">
    <property type="term" value="F:oxidoreductase activity"/>
    <property type="evidence" value="ECO:0007669"/>
    <property type="project" value="UniProtKB-KW"/>
</dbReference>
<dbReference type="STRING" id="1458307.OSB_14170"/>
<dbReference type="Proteomes" id="UP000067444">
    <property type="component" value="Chromosome"/>
</dbReference>
<proteinExistence type="predicted"/>
<protein>
    <submittedName>
        <fullName evidence="1">Nicotinate dehydrogenase subunit B</fullName>
        <ecNumber evidence="1">1.17.2.1</ecNumber>
    </submittedName>
</protein>
<keyword evidence="2" id="KW-1185">Reference proteome</keyword>
<reference evidence="1 2" key="1">
    <citation type="journal article" date="2015" name="Genome Announc.">
        <title>Closed Genome Sequence of Octadecabacter temperatus SB1, the First Mesophilic Species of the Genus Octadecabacter.</title>
        <authorList>
            <person name="Voget S."/>
            <person name="Billerbeck S."/>
            <person name="Simon M."/>
            <person name="Daniel R."/>
        </authorList>
    </citation>
    <scope>NUCLEOTIDE SEQUENCE [LARGE SCALE GENOMIC DNA]</scope>
    <source>
        <strain evidence="1 2">SB1</strain>
    </source>
</reference>
<dbReference type="AlphaFoldDB" id="A0A0K0Y4T2"/>
<dbReference type="InterPro" id="IPR051459">
    <property type="entry name" value="Cytochrome_c-type_DH"/>
</dbReference>
<gene>
    <name evidence="1" type="primary">nicB</name>
    <name evidence="1" type="ORF">OSB_14170</name>
</gene>
<dbReference type="KEGG" id="otm:OSB_14170"/>
<dbReference type="InterPro" id="IPR009056">
    <property type="entry name" value="Cyt_c-like_dom"/>
</dbReference>
<dbReference type="EC" id="1.17.2.1" evidence="1"/>
<name>A0A0K0Y4T2_9RHOB</name>
<organism evidence="1 2">
    <name type="scientific">Octadecabacter temperatus</name>
    <dbReference type="NCBI Taxonomy" id="1458307"/>
    <lineage>
        <taxon>Bacteria</taxon>
        <taxon>Pseudomonadati</taxon>
        <taxon>Pseudomonadota</taxon>
        <taxon>Alphaproteobacteria</taxon>
        <taxon>Rhodobacterales</taxon>
        <taxon>Roseobacteraceae</taxon>
        <taxon>Octadecabacter</taxon>
    </lineage>
</organism>
<dbReference type="OrthoDB" id="9811281at2"/>
<dbReference type="InterPro" id="IPR036909">
    <property type="entry name" value="Cyt_c-like_dom_sf"/>
</dbReference>